<feature type="transmembrane region" description="Helical" evidence="8">
    <location>
        <begin position="80"/>
        <end position="104"/>
    </location>
</feature>
<dbReference type="PANTHER" id="PTHR30472:SF24">
    <property type="entry name" value="FERRIC ENTEROBACTIN TRANSPORT SYSTEM PERMEASE PROTEIN FEPG"/>
    <property type="match status" value="1"/>
</dbReference>
<dbReference type="InterPro" id="IPR000522">
    <property type="entry name" value="ABC_transptr_permease_BtuC"/>
</dbReference>
<comment type="similarity">
    <text evidence="2">Belongs to the binding-protein-dependent transport system permease family. FecCD subfamily.</text>
</comment>
<dbReference type="GO" id="GO:0005886">
    <property type="term" value="C:plasma membrane"/>
    <property type="evidence" value="ECO:0007669"/>
    <property type="project" value="UniProtKB-SubCell"/>
</dbReference>
<evidence type="ECO:0000256" key="6">
    <source>
        <dbReference type="ARBA" id="ARBA00022989"/>
    </source>
</evidence>
<keyword evidence="7 8" id="KW-0472">Membrane</keyword>
<sequence>MFLLRMGLAVSGAILQSLIRNPLATPGIIGVNARPSLAAVVVIVLLPNAPLFAIPISAFGGAIAISILIYLLAWEKRNSTMYLVLIGIGLNTIASALTTVMVTFGELQHF</sequence>
<keyword evidence="5 8" id="KW-0812">Transmembrane</keyword>
<accession>A0A3N6PYX7</accession>
<dbReference type="Pfam" id="PF01032">
    <property type="entry name" value="FecCD"/>
    <property type="match status" value="1"/>
</dbReference>
<evidence type="ECO:0000256" key="8">
    <source>
        <dbReference type="SAM" id="Phobius"/>
    </source>
</evidence>
<dbReference type="Gene3D" id="1.10.3470.10">
    <property type="entry name" value="ABC transporter involved in vitamin B12 uptake, BtuC"/>
    <property type="match status" value="1"/>
</dbReference>
<keyword evidence="10" id="KW-1185">Reference proteome</keyword>
<dbReference type="AlphaFoldDB" id="A0A3N6PYX7"/>
<reference evidence="9 10" key="1">
    <citation type="journal article" date="2018" name="ACS Chem. Biol.">
        <title>Ketoreductase domain dysfunction expands chemodiversity: malyngamide biosynthesis in the cyanobacterium Okeania hirsuta.</title>
        <authorList>
            <person name="Moss N.A."/>
            <person name="Leao T."/>
            <person name="Rankin M."/>
            <person name="McCullough T.M."/>
            <person name="Qu P."/>
            <person name="Korobeynikov A."/>
            <person name="Smith J.L."/>
            <person name="Gerwick L."/>
            <person name="Gerwick W.H."/>
        </authorList>
    </citation>
    <scope>NUCLEOTIDE SEQUENCE [LARGE SCALE GENOMIC DNA]</scope>
    <source>
        <strain evidence="9 10">PAB10Feb10-1</strain>
    </source>
</reference>
<dbReference type="EMBL" id="RCBY01000370">
    <property type="protein sequence ID" value="RQH22348.1"/>
    <property type="molecule type" value="Genomic_DNA"/>
</dbReference>
<dbReference type="OrthoDB" id="9811721at2"/>
<dbReference type="PANTHER" id="PTHR30472">
    <property type="entry name" value="FERRIC ENTEROBACTIN TRANSPORT SYSTEM PERMEASE PROTEIN"/>
    <property type="match status" value="1"/>
</dbReference>
<proteinExistence type="inferred from homology"/>
<feature type="transmembrane region" description="Helical" evidence="8">
    <location>
        <begin position="50"/>
        <end position="73"/>
    </location>
</feature>
<comment type="subcellular location">
    <subcellularLocation>
        <location evidence="1">Cell membrane</location>
        <topology evidence="1">Multi-pass membrane protein</topology>
    </subcellularLocation>
</comment>
<evidence type="ECO:0000256" key="3">
    <source>
        <dbReference type="ARBA" id="ARBA00022448"/>
    </source>
</evidence>
<organism evidence="9 10">
    <name type="scientific">Okeania hirsuta</name>
    <dbReference type="NCBI Taxonomy" id="1458930"/>
    <lineage>
        <taxon>Bacteria</taxon>
        <taxon>Bacillati</taxon>
        <taxon>Cyanobacteriota</taxon>
        <taxon>Cyanophyceae</taxon>
        <taxon>Oscillatoriophycideae</taxon>
        <taxon>Oscillatoriales</taxon>
        <taxon>Microcoleaceae</taxon>
        <taxon>Okeania</taxon>
    </lineage>
</organism>
<dbReference type="GO" id="GO:0033214">
    <property type="term" value="P:siderophore-iron import into cell"/>
    <property type="evidence" value="ECO:0007669"/>
    <property type="project" value="TreeGrafter"/>
</dbReference>
<evidence type="ECO:0008006" key="11">
    <source>
        <dbReference type="Google" id="ProtNLM"/>
    </source>
</evidence>
<name>A0A3N6PYX7_9CYAN</name>
<evidence type="ECO:0000256" key="7">
    <source>
        <dbReference type="ARBA" id="ARBA00023136"/>
    </source>
</evidence>
<evidence type="ECO:0000256" key="5">
    <source>
        <dbReference type="ARBA" id="ARBA00022692"/>
    </source>
</evidence>
<evidence type="ECO:0000256" key="2">
    <source>
        <dbReference type="ARBA" id="ARBA00007935"/>
    </source>
</evidence>
<comment type="caution">
    <text evidence="9">The sequence shown here is derived from an EMBL/GenBank/DDBJ whole genome shotgun (WGS) entry which is preliminary data.</text>
</comment>
<evidence type="ECO:0000313" key="9">
    <source>
        <dbReference type="EMBL" id="RQH22348.1"/>
    </source>
</evidence>
<dbReference type="SUPFAM" id="SSF81345">
    <property type="entry name" value="ABC transporter involved in vitamin B12 uptake, BtuC"/>
    <property type="match status" value="1"/>
</dbReference>
<keyword evidence="6 8" id="KW-1133">Transmembrane helix</keyword>
<keyword evidence="4" id="KW-1003">Cell membrane</keyword>
<gene>
    <name evidence="9" type="ORF">D5R40_31090</name>
</gene>
<evidence type="ECO:0000256" key="1">
    <source>
        <dbReference type="ARBA" id="ARBA00004651"/>
    </source>
</evidence>
<dbReference type="GO" id="GO:0022857">
    <property type="term" value="F:transmembrane transporter activity"/>
    <property type="evidence" value="ECO:0007669"/>
    <property type="project" value="InterPro"/>
</dbReference>
<protein>
    <recommendedName>
        <fullName evidence="11">Iron ABC transporter permease</fullName>
    </recommendedName>
</protein>
<evidence type="ECO:0000313" key="10">
    <source>
        <dbReference type="Proteomes" id="UP000269154"/>
    </source>
</evidence>
<dbReference type="InterPro" id="IPR037294">
    <property type="entry name" value="ABC_BtuC-like"/>
</dbReference>
<dbReference type="Proteomes" id="UP000269154">
    <property type="component" value="Unassembled WGS sequence"/>
</dbReference>
<evidence type="ECO:0000256" key="4">
    <source>
        <dbReference type="ARBA" id="ARBA00022475"/>
    </source>
</evidence>
<keyword evidence="3" id="KW-0813">Transport</keyword>